<dbReference type="EMBL" id="JAPDRQ010000053">
    <property type="protein sequence ID" value="KAJ9658220.1"/>
    <property type="molecule type" value="Genomic_DNA"/>
</dbReference>
<name>A0ACC3AAM1_9EURO</name>
<evidence type="ECO:0000313" key="2">
    <source>
        <dbReference type="Proteomes" id="UP001172386"/>
    </source>
</evidence>
<dbReference type="Proteomes" id="UP001172386">
    <property type="component" value="Unassembled WGS sequence"/>
</dbReference>
<sequence>MSLPTLLLSEDLLIKPEPLTPSAFAPFGTVIASPFAPSLSNYPMSKRPTPETLDDPTRQPIPIPEPLYPEIQPQPVSANQLTALKTSPISPLVNNYPPTDPSQGRHQAGQGLMSIFSSFPRENVYTVGFGSQRTLRLKLGILERHPYTTQTFCPFNYSEPIDKVQKGDQVDSTYMVIVVAPTISGPSSKPTNPPDLNSIRIFFTPLNKSKFPNMAVTYNAGTWHAPMIVLGSRRVDFLVTQFANGVSDDDCQEVLIGSGPDESHPSQKEFYIRWREGGLSPSFKHAEIDVTFLEKSNEEKEEDAKLKWTTDEVITRTVEASKKANL</sequence>
<accession>A0ACC3AAM1</accession>
<keyword evidence="2" id="KW-1185">Reference proteome</keyword>
<proteinExistence type="predicted"/>
<gene>
    <name evidence="1" type="ORF">H2198_003793</name>
</gene>
<reference evidence="1" key="1">
    <citation type="submission" date="2022-10" db="EMBL/GenBank/DDBJ databases">
        <title>Culturing micro-colonial fungi from biological soil crusts in the Mojave desert and describing Neophaeococcomyces mojavensis, and introducing the new genera and species Taxawa tesnikishii.</title>
        <authorList>
            <person name="Kurbessoian T."/>
            <person name="Stajich J.E."/>
        </authorList>
    </citation>
    <scope>NUCLEOTIDE SEQUENCE</scope>
    <source>
        <strain evidence="1">JES_112</strain>
    </source>
</reference>
<organism evidence="1 2">
    <name type="scientific">Neophaeococcomyces mojaviensis</name>
    <dbReference type="NCBI Taxonomy" id="3383035"/>
    <lineage>
        <taxon>Eukaryota</taxon>
        <taxon>Fungi</taxon>
        <taxon>Dikarya</taxon>
        <taxon>Ascomycota</taxon>
        <taxon>Pezizomycotina</taxon>
        <taxon>Eurotiomycetes</taxon>
        <taxon>Chaetothyriomycetidae</taxon>
        <taxon>Chaetothyriales</taxon>
        <taxon>Chaetothyriales incertae sedis</taxon>
        <taxon>Neophaeococcomyces</taxon>
    </lineage>
</organism>
<protein>
    <submittedName>
        <fullName evidence="1">Uncharacterized protein</fullName>
    </submittedName>
</protein>
<comment type="caution">
    <text evidence="1">The sequence shown here is derived from an EMBL/GenBank/DDBJ whole genome shotgun (WGS) entry which is preliminary data.</text>
</comment>
<evidence type="ECO:0000313" key="1">
    <source>
        <dbReference type="EMBL" id="KAJ9658220.1"/>
    </source>
</evidence>